<sequence>MAGRTTAGLGPGTQPGGARNAYDMADLCDDGDQHIQADEAMNQLCVPGEPAVNRQHQVPRDVVSPAHKIGYVKFSRHDVKKALL</sequence>
<accession>A0ABQ4IL34</accession>
<reference evidence="2 3" key="1">
    <citation type="submission" date="2021-01" db="EMBL/GenBank/DDBJ databases">
        <title>Whole genome shotgun sequence of Verrucosispora gifhornensis NBRC 16317.</title>
        <authorList>
            <person name="Komaki H."/>
            <person name="Tamura T."/>
        </authorList>
    </citation>
    <scope>NUCLEOTIDE SEQUENCE [LARGE SCALE GENOMIC DNA]</scope>
    <source>
        <strain evidence="2 3">NBRC 16317</strain>
    </source>
</reference>
<evidence type="ECO:0000313" key="2">
    <source>
        <dbReference type="EMBL" id="GIJ18624.1"/>
    </source>
</evidence>
<gene>
    <name evidence="2" type="ORF">Vgi01_53080</name>
</gene>
<feature type="region of interest" description="Disordered" evidence="1">
    <location>
        <begin position="1"/>
        <end position="22"/>
    </location>
</feature>
<protein>
    <submittedName>
        <fullName evidence="2">Uncharacterized protein</fullName>
    </submittedName>
</protein>
<proteinExistence type="predicted"/>
<keyword evidence="3" id="KW-1185">Reference proteome</keyword>
<evidence type="ECO:0000256" key="1">
    <source>
        <dbReference type="SAM" id="MobiDB-lite"/>
    </source>
</evidence>
<dbReference type="Proteomes" id="UP000647860">
    <property type="component" value="Unassembled WGS sequence"/>
</dbReference>
<evidence type="ECO:0000313" key="3">
    <source>
        <dbReference type="Proteomes" id="UP000647860"/>
    </source>
</evidence>
<dbReference type="EMBL" id="BOPA01000045">
    <property type="protein sequence ID" value="GIJ18624.1"/>
    <property type="molecule type" value="Genomic_DNA"/>
</dbReference>
<comment type="caution">
    <text evidence="2">The sequence shown here is derived from an EMBL/GenBank/DDBJ whole genome shotgun (WGS) entry which is preliminary data.</text>
</comment>
<name>A0ABQ4IL34_9ACTN</name>
<organism evidence="2 3">
    <name type="scientific">Micromonospora gifhornensis</name>
    <dbReference type="NCBI Taxonomy" id="84594"/>
    <lineage>
        <taxon>Bacteria</taxon>
        <taxon>Bacillati</taxon>
        <taxon>Actinomycetota</taxon>
        <taxon>Actinomycetes</taxon>
        <taxon>Micromonosporales</taxon>
        <taxon>Micromonosporaceae</taxon>
        <taxon>Micromonospora</taxon>
    </lineage>
</organism>